<feature type="transmembrane region" description="Helical" evidence="1">
    <location>
        <begin position="166"/>
        <end position="185"/>
    </location>
</feature>
<proteinExistence type="predicted"/>
<protein>
    <submittedName>
        <fullName evidence="2">Uncharacterized protein</fullName>
    </submittedName>
</protein>
<reference evidence="3" key="1">
    <citation type="submission" date="2016-11" db="EMBL/GenBank/DDBJ databases">
        <authorList>
            <person name="Guldener U."/>
        </authorList>
    </citation>
    <scope>NUCLEOTIDE SEQUENCE [LARGE SCALE GENOMIC DNA]</scope>
</reference>
<feature type="transmembrane region" description="Helical" evidence="1">
    <location>
        <begin position="250"/>
        <end position="267"/>
    </location>
</feature>
<keyword evidence="1" id="KW-0812">Transmembrane</keyword>
<keyword evidence="1" id="KW-1133">Transmembrane helix</keyword>
<accession>A0A1L0CR14</accession>
<dbReference type="AlphaFoldDB" id="A0A1L0CR14"/>
<gene>
    <name evidence="2" type="ORF">HGUI_03670</name>
</gene>
<evidence type="ECO:0000313" key="3">
    <source>
        <dbReference type="Proteomes" id="UP000183365"/>
    </source>
</evidence>
<dbReference type="OrthoDB" id="3973008at2759"/>
<organism evidence="2 3">
    <name type="scientific">Hanseniaspora guilliermondii</name>
    <dbReference type="NCBI Taxonomy" id="56406"/>
    <lineage>
        <taxon>Eukaryota</taxon>
        <taxon>Fungi</taxon>
        <taxon>Dikarya</taxon>
        <taxon>Ascomycota</taxon>
        <taxon>Saccharomycotina</taxon>
        <taxon>Saccharomycetes</taxon>
        <taxon>Saccharomycodales</taxon>
        <taxon>Saccharomycodaceae</taxon>
        <taxon>Hanseniaspora</taxon>
    </lineage>
</organism>
<dbReference type="VEuPathDB" id="FungiDB:HGUI_03670"/>
<dbReference type="Proteomes" id="UP000183365">
    <property type="component" value="Unassembled WGS sequence"/>
</dbReference>
<evidence type="ECO:0000313" key="2">
    <source>
        <dbReference type="EMBL" id="SGZ41469.1"/>
    </source>
</evidence>
<sequence>MADTDSTEKLINKTIIVKKNKKEAKKKKLYTLGSKLFVVLHILVVVYGLLYTLRTFYYYGTSVFKLPKNINNGVKYLLVKNNNEKLKDYLIAKQKINQQLNYLHSNLSYYRWKSIAYFFKGYIKDSLKAIYQSISLKNIYSIVVKKGIYGVPKALITALLFNIRNYYYIALLSHALAILTLLHFQKFQQKTLKVFSAMSNYDAMSVNYLQILMLNIIAIISTPAFLKLIPFMTLSLATVLKSKPDLQRKIVAYIPSAFIFSILPYFITTLSLSSGEGFFCILYALIIIVKCKFNKYDNIVILKIVAFIDKIVNKKFAKKEGEEVDYKLAKWNGIKRSIIAETVML</sequence>
<evidence type="ECO:0000256" key="1">
    <source>
        <dbReference type="SAM" id="Phobius"/>
    </source>
</evidence>
<keyword evidence="3" id="KW-1185">Reference proteome</keyword>
<dbReference type="EMBL" id="FQNF01000107">
    <property type="protein sequence ID" value="SGZ41469.1"/>
    <property type="molecule type" value="Genomic_DNA"/>
</dbReference>
<feature type="transmembrane region" description="Helical" evidence="1">
    <location>
        <begin position="205"/>
        <end position="229"/>
    </location>
</feature>
<feature type="transmembrane region" description="Helical" evidence="1">
    <location>
        <begin position="36"/>
        <end position="59"/>
    </location>
</feature>
<name>A0A1L0CR14_9ASCO</name>
<keyword evidence="1" id="KW-0472">Membrane</keyword>
<feature type="transmembrane region" description="Helical" evidence="1">
    <location>
        <begin position="273"/>
        <end position="293"/>
    </location>
</feature>